<feature type="domain" description="Kazal-like" evidence="10">
    <location>
        <begin position="187"/>
        <end position="240"/>
    </location>
</feature>
<dbReference type="SUPFAM" id="SSF100895">
    <property type="entry name" value="Kazal-type serine protease inhibitors"/>
    <property type="match status" value="4"/>
</dbReference>
<feature type="domain" description="Kazal-like" evidence="10">
    <location>
        <begin position="90"/>
        <end position="151"/>
    </location>
</feature>
<keyword evidence="12" id="KW-1185">Reference proteome</keyword>
<keyword evidence="6 7" id="KW-0424">Laminin EGF-like domain</keyword>
<feature type="domain" description="Kazal-like" evidence="10">
    <location>
        <begin position="472"/>
        <end position="520"/>
    </location>
</feature>
<protein>
    <submittedName>
        <fullName evidence="11">Agrin-like isoform X2</fullName>
    </submittedName>
</protein>
<dbReference type="AlphaFoldDB" id="A0A3M7T6I2"/>
<feature type="region of interest" description="Disordered" evidence="8">
    <location>
        <begin position="556"/>
        <end position="575"/>
    </location>
</feature>
<dbReference type="Proteomes" id="UP000276133">
    <property type="component" value="Unassembled WGS sequence"/>
</dbReference>
<keyword evidence="2" id="KW-0677">Repeat</keyword>
<comment type="caution">
    <text evidence="7">Lacks conserved residue(s) required for the propagation of feature annotation.</text>
</comment>
<dbReference type="SMART" id="SM00274">
    <property type="entry name" value="FOLN"/>
    <property type="match status" value="2"/>
</dbReference>
<dbReference type="InterPro" id="IPR050653">
    <property type="entry name" value="Prot_Inhib_GrowthFact_Antg"/>
</dbReference>
<dbReference type="EMBL" id="REGN01000224">
    <property type="protein sequence ID" value="RNA43430.1"/>
    <property type="molecule type" value="Genomic_DNA"/>
</dbReference>
<dbReference type="Gene3D" id="2.10.25.10">
    <property type="entry name" value="Laminin"/>
    <property type="match status" value="2"/>
</dbReference>
<dbReference type="InterPro" id="IPR002350">
    <property type="entry name" value="Kazal_dom"/>
</dbReference>
<dbReference type="STRING" id="10195.A0A3M7T6I2"/>
<feature type="domain" description="Kazal-like" evidence="10">
    <location>
        <begin position="45"/>
        <end position="85"/>
    </location>
</feature>
<comment type="caution">
    <text evidence="11">The sequence shown here is derived from an EMBL/GenBank/DDBJ whole genome shotgun (WGS) entry which is preliminary data.</text>
</comment>
<feature type="disulfide bond" evidence="7">
    <location>
        <begin position="340"/>
        <end position="357"/>
    </location>
</feature>
<dbReference type="GO" id="GO:0005576">
    <property type="term" value="C:extracellular region"/>
    <property type="evidence" value="ECO:0007669"/>
    <property type="project" value="TreeGrafter"/>
</dbReference>
<dbReference type="PROSITE" id="PS51465">
    <property type="entry name" value="KAZAL_2"/>
    <property type="match status" value="4"/>
</dbReference>
<evidence type="ECO:0000313" key="11">
    <source>
        <dbReference type="EMBL" id="RNA43430.1"/>
    </source>
</evidence>
<feature type="domain" description="Laminin EGF-like" evidence="9">
    <location>
        <begin position="392"/>
        <end position="438"/>
    </location>
</feature>
<keyword evidence="1" id="KW-0646">Protease inhibitor</keyword>
<dbReference type="InterPro" id="IPR003645">
    <property type="entry name" value="Fol_N"/>
</dbReference>
<feature type="disulfide bond" evidence="7">
    <location>
        <begin position="413"/>
        <end position="422"/>
    </location>
</feature>
<dbReference type="PRINTS" id="PR00011">
    <property type="entry name" value="EGFLAMININ"/>
</dbReference>
<gene>
    <name evidence="11" type="ORF">BpHYR1_039725</name>
</gene>
<dbReference type="OrthoDB" id="88467at2759"/>
<evidence type="ECO:0000256" key="8">
    <source>
        <dbReference type="SAM" id="MobiDB-lite"/>
    </source>
</evidence>
<feature type="disulfide bond" evidence="7">
    <location>
        <begin position="392"/>
        <end position="404"/>
    </location>
</feature>
<dbReference type="GO" id="GO:0030154">
    <property type="term" value="P:cell differentiation"/>
    <property type="evidence" value="ECO:0007669"/>
    <property type="project" value="TreeGrafter"/>
</dbReference>
<evidence type="ECO:0000259" key="9">
    <source>
        <dbReference type="PROSITE" id="PS50027"/>
    </source>
</evidence>
<evidence type="ECO:0000256" key="1">
    <source>
        <dbReference type="ARBA" id="ARBA00022690"/>
    </source>
</evidence>
<dbReference type="CDD" id="cd00104">
    <property type="entry name" value="KAZAL_FS"/>
    <property type="match status" value="3"/>
</dbReference>
<keyword evidence="4 7" id="KW-1015">Disulfide bond</keyword>
<organism evidence="11 12">
    <name type="scientific">Brachionus plicatilis</name>
    <name type="common">Marine rotifer</name>
    <name type="synonym">Brachionus muelleri</name>
    <dbReference type="NCBI Taxonomy" id="10195"/>
    <lineage>
        <taxon>Eukaryota</taxon>
        <taxon>Metazoa</taxon>
        <taxon>Spiralia</taxon>
        <taxon>Gnathifera</taxon>
        <taxon>Rotifera</taxon>
        <taxon>Eurotatoria</taxon>
        <taxon>Monogononta</taxon>
        <taxon>Pseudotrocha</taxon>
        <taxon>Ploima</taxon>
        <taxon>Brachionidae</taxon>
        <taxon>Brachionus</taxon>
    </lineage>
</organism>
<feature type="disulfide bond" evidence="7">
    <location>
        <begin position="394"/>
        <end position="411"/>
    </location>
</feature>
<evidence type="ECO:0000313" key="12">
    <source>
        <dbReference type="Proteomes" id="UP000276133"/>
    </source>
</evidence>
<name>A0A3M7T6I2_BRAPC</name>
<sequence length="738" mass="83278">MVLESILSLNLKLIFNSFLLYNFIRSTMNPCVDHKCNFGGQCEIVNGVPLCKCIECSEAYKPVCGSDGVTYNNICKLRYESCNKQTFIEMSYEGVCDRCKSVNCPYYGTCVDDDPVCGTDGITHANECHLKLTACITKIGITVAYRGPCDQNHDLTIYSKNVVRNCEECGFNSECFHFKKNNTYKCLCTNFDCSNLKRNLVCGSNGILYENKCQLERDECLKQAAIAERPVTECSTPCKGFQPLINLHTNQDYFCKNKNDCPADSHCDMRHSKCCLIKTSYPIERSMICHKDSDCIGEGMLCHLKKCVKNCTNTEYGCCDDGRTPAKGPTKEDCPKVCNCHPAGSYNQFCDPVTGNCPCRPGVLGKHCDSCSIGYWGIKKILDSNTIGCLPCSCNKFGSLREDCNQENGQCQCKKGVYGLKCNECPSGSELNSEGCISIIKQKENLENLCSNVICNYPGSYCSVENGIPKCVCNSINCESDEIEVCGQDGQTYASKCDLMRLSCNRQIPIEIAYYGKCTQANLIDALAKHNPWHKESRRHRTNSINKTINQQYYNNNGRMQNSHENSSNLYDRKSQRDDQLFRAKISGKKRILTPARFNTYQDSSLGHNIYDHHEKLIPYGTKKCKKDYNCGRNMECIENICYCIDDFIPENEHCIDSKALIPSNQGHNQKRFAFNPCKSKPCFAGKIRYNSVLFPSFRPKSFLELNPVEINLNDFVLDLEFKPSQLDESIRVEMVLN</sequence>
<dbReference type="SUPFAM" id="SSF57196">
    <property type="entry name" value="EGF/Laminin"/>
    <property type="match status" value="2"/>
</dbReference>
<dbReference type="Pfam" id="PF00053">
    <property type="entry name" value="EGF_laminin"/>
    <property type="match status" value="2"/>
</dbReference>
<dbReference type="SMART" id="SM00280">
    <property type="entry name" value="KAZAL"/>
    <property type="match status" value="4"/>
</dbReference>
<feature type="domain" description="Laminin EGF-like" evidence="9">
    <location>
        <begin position="338"/>
        <end position="391"/>
    </location>
</feature>
<accession>A0A3M7T6I2</accession>
<keyword evidence="3" id="KW-0722">Serine protease inhibitor</keyword>
<dbReference type="InterPro" id="IPR036058">
    <property type="entry name" value="Kazal_dom_sf"/>
</dbReference>
<dbReference type="InterPro" id="IPR002049">
    <property type="entry name" value="LE_dom"/>
</dbReference>
<dbReference type="SMART" id="SM00180">
    <property type="entry name" value="EGF_Lam"/>
    <property type="match status" value="2"/>
</dbReference>
<evidence type="ECO:0000256" key="2">
    <source>
        <dbReference type="ARBA" id="ARBA00022737"/>
    </source>
</evidence>
<keyword evidence="5" id="KW-0325">Glycoprotein</keyword>
<dbReference type="Pfam" id="PF07648">
    <property type="entry name" value="Kazal_2"/>
    <property type="match status" value="4"/>
</dbReference>
<dbReference type="PANTHER" id="PTHR10913:SF45">
    <property type="entry name" value="FOLLISTATIN, ISOFORM A-RELATED"/>
    <property type="match status" value="1"/>
</dbReference>
<proteinExistence type="predicted"/>
<evidence type="ECO:0000259" key="10">
    <source>
        <dbReference type="PROSITE" id="PS51465"/>
    </source>
</evidence>
<dbReference type="Gene3D" id="3.30.60.30">
    <property type="match status" value="4"/>
</dbReference>
<feature type="compositionally biased region" description="Polar residues" evidence="8">
    <location>
        <begin position="556"/>
        <end position="570"/>
    </location>
</feature>
<dbReference type="FunFam" id="2.10.25.10:FF:000011">
    <property type="entry name" value="Cadherin EGF LAG seven-pass G-type receptor"/>
    <property type="match status" value="1"/>
</dbReference>
<dbReference type="CDD" id="cd00055">
    <property type="entry name" value="EGF_Lam"/>
    <property type="match status" value="2"/>
</dbReference>
<dbReference type="PROSITE" id="PS01248">
    <property type="entry name" value="EGF_LAM_1"/>
    <property type="match status" value="1"/>
</dbReference>
<dbReference type="PROSITE" id="PS50027">
    <property type="entry name" value="EGF_LAM_2"/>
    <property type="match status" value="2"/>
</dbReference>
<evidence type="ECO:0000256" key="3">
    <source>
        <dbReference type="ARBA" id="ARBA00022900"/>
    </source>
</evidence>
<evidence type="ECO:0000256" key="5">
    <source>
        <dbReference type="ARBA" id="ARBA00023180"/>
    </source>
</evidence>
<evidence type="ECO:0000256" key="4">
    <source>
        <dbReference type="ARBA" id="ARBA00023157"/>
    </source>
</evidence>
<feature type="disulfide bond" evidence="7">
    <location>
        <begin position="359"/>
        <end position="368"/>
    </location>
</feature>
<feature type="disulfide bond" evidence="7">
    <location>
        <begin position="338"/>
        <end position="350"/>
    </location>
</feature>
<evidence type="ECO:0000256" key="7">
    <source>
        <dbReference type="PROSITE-ProRule" id="PRU00460"/>
    </source>
</evidence>
<evidence type="ECO:0000256" key="6">
    <source>
        <dbReference type="ARBA" id="ARBA00023292"/>
    </source>
</evidence>
<reference evidence="11 12" key="1">
    <citation type="journal article" date="2018" name="Sci. Rep.">
        <title>Genomic signatures of local adaptation to the degree of environmental predictability in rotifers.</title>
        <authorList>
            <person name="Franch-Gras L."/>
            <person name="Hahn C."/>
            <person name="Garcia-Roger E.M."/>
            <person name="Carmona M.J."/>
            <person name="Serra M."/>
            <person name="Gomez A."/>
        </authorList>
    </citation>
    <scope>NUCLEOTIDE SEQUENCE [LARGE SCALE GENOMIC DNA]</scope>
    <source>
        <strain evidence="11">HYR1</strain>
    </source>
</reference>
<dbReference type="PANTHER" id="PTHR10913">
    <property type="entry name" value="FOLLISTATIN-RELATED"/>
    <property type="match status" value="1"/>
</dbReference>